<dbReference type="InterPro" id="IPR010930">
    <property type="entry name" value="Flg_bb/hook_C_dom"/>
</dbReference>
<proteinExistence type="inferred from homology"/>
<dbReference type="OrthoDB" id="9802553at2"/>
<comment type="subcellular location">
    <subcellularLocation>
        <location evidence="1">Bacterial flagellum</location>
    </subcellularLocation>
    <subcellularLocation>
        <location evidence="2">Secreted</location>
    </subcellularLocation>
</comment>
<protein>
    <recommendedName>
        <fullName evidence="4">Flagellar hook-associated protein 1</fullName>
    </recommendedName>
</protein>
<dbReference type="Pfam" id="PF00460">
    <property type="entry name" value="Flg_bb_rod"/>
    <property type="match status" value="1"/>
</dbReference>
<sequence>MSTFGSINTAYSSLVAQRRALDVTGQNIANANTPGYSRQRVDMNSVAGPSVPALFSTYDGTGGGVAVTDVSRIRDDFYAVRQQIEHGNLASSDRAQQTLSDIEDAVPEPSDTGIAKTMQDFFKSFTNLSQNPGGSMRQAVVESGQGVADKLHDAAGNLDQQWSNLRQTLTTSVADVNATTTEIANLNKAIQFNTAGGVPSNELADKRDALVLKLSDAIGVTARPGKDGSVDVMLGGSALVSGSNALTLGIQGASVPSDATTTPVKIVYTNDGSTVPLSGGDVHGIVTALTDTIPRYKAQLDGFAADLANQVNTLHRQGYDLTNGPDVPGGDGRDYFGTNDGTTSVTAANIKVVVTADQIAASANPGGNLDGGMATRIAALSTSTSSPVNSYKTMISGLGVESAAAQQRFATRKDVAAKADDAMTTTSGVDTDEEMTNVLAFQRGYEAAAKVMTTIDSTINTLIQMVS</sequence>
<evidence type="ECO:0000256" key="5">
    <source>
        <dbReference type="ARBA" id="ARBA00022525"/>
    </source>
</evidence>
<dbReference type="EMBL" id="SGXD01000001">
    <property type="protein sequence ID" value="RZS91397.1"/>
    <property type="molecule type" value="Genomic_DNA"/>
</dbReference>
<dbReference type="RefSeq" id="WP_130491475.1">
    <property type="nucleotide sequence ID" value="NZ_SGXD01000001.1"/>
</dbReference>
<keyword evidence="11" id="KW-1185">Reference proteome</keyword>
<dbReference type="Pfam" id="PF22638">
    <property type="entry name" value="FlgK_D1"/>
    <property type="match status" value="1"/>
</dbReference>
<evidence type="ECO:0000259" key="7">
    <source>
        <dbReference type="Pfam" id="PF00460"/>
    </source>
</evidence>
<dbReference type="GO" id="GO:0009424">
    <property type="term" value="C:bacterial-type flagellum hook"/>
    <property type="evidence" value="ECO:0007669"/>
    <property type="project" value="InterPro"/>
</dbReference>
<dbReference type="InterPro" id="IPR053927">
    <property type="entry name" value="FlgK_helical"/>
</dbReference>
<comment type="similarity">
    <text evidence="3">Belongs to the flagella basal body rod proteins family.</text>
</comment>
<comment type="caution">
    <text evidence="10">The sequence shown here is derived from an EMBL/GenBank/DDBJ whole genome shotgun (WGS) entry which is preliminary data.</text>
</comment>
<feature type="domain" description="Flagellar basal-body/hook protein C-terminal" evidence="8">
    <location>
        <begin position="425"/>
        <end position="465"/>
    </location>
</feature>
<evidence type="ECO:0000313" key="10">
    <source>
        <dbReference type="EMBL" id="RZS91397.1"/>
    </source>
</evidence>
<feature type="domain" description="Flagellar basal body rod protein N-terminal" evidence="7">
    <location>
        <begin position="7"/>
        <end position="36"/>
    </location>
</feature>
<evidence type="ECO:0000259" key="8">
    <source>
        <dbReference type="Pfam" id="PF06429"/>
    </source>
</evidence>
<dbReference type="InterPro" id="IPR002371">
    <property type="entry name" value="FlgK"/>
</dbReference>
<organism evidence="10 11">
    <name type="scientific">Motilibacter rhizosphaerae</name>
    <dbReference type="NCBI Taxonomy" id="598652"/>
    <lineage>
        <taxon>Bacteria</taxon>
        <taxon>Bacillati</taxon>
        <taxon>Actinomycetota</taxon>
        <taxon>Actinomycetes</taxon>
        <taxon>Motilibacterales</taxon>
        <taxon>Motilibacteraceae</taxon>
        <taxon>Motilibacter</taxon>
    </lineage>
</organism>
<dbReference type="GO" id="GO:0005576">
    <property type="term" value="C:extracellular region"/>
    <property type="evidence" value="ECO:0007669"/>
    <property type="project" value="UniProtKB-SubCell"/>
</dbReference>
<evidence type="ECO:0000256" key="1">
    <source>
        <dbReference type="ARBA" id="ARBA00004365"/>
    </source>
</evidence>
<gene>
    <name evidence="10" type="ORF">EV189_0638</name>
</gene>
<reference evidence="10 11" key="1">
    <citation type="submission" date="2019-02" db="EMBL/GenBank/DDBJ databases">
        <title>Genomic Encyclopedia of Type Strains, Phase IV (KMG-IV): sequencing the most valuable type-strain genomes for metagenomic binning, comparative biology and taxonomic classification.</title>
        <authorList>
            <person name="Goeker M."/>
        </authorList>
    </citation>
    <scope>NUCLEOTIDE SEQUENCE [LARGE SCALE GENOMIC DNA]</scope>
    <source>
        <strain evidence="10 11">DSM 45622</strain>
    </source>
</reference>
<evidence type="ECO:0000313" key="11">
    <source>
        <dbReference type="Proteomes" id="UP000293638"/>
    </source>
</evidence>
<dbReference type="SUPFAM" id="SSF64518">
    <property type="entry name" value="Phase 1 flagellin"/>
    <property type="match status" value="1"/>
</dbReference>
<evidence type="ECO:0000256" key="3">
    <source>
        <dbReference type="ARBA" id="ARBA00009677"/>
    </source>
</evidence>
<dbReference type="AlphaFoldDB" id="A0A4Q7NW17"/>
<keyword evidence="10" id="KW-0282">Flagellum</keyword>
<keyword evidence="10" id="KW-0966">Cell projection</keyword>
<evidence type="ECO:0000256" key="6">
    <source>
        <dbReference type="ARBA" id="ARBA00023143"/>
    </source>
</evidence>
<dbReference type="NCBIfam" id="TIGR02492">
    <property type="entry name" value="flgK_ends"/>
    <property type="match status" value="1"/>
</dbReference>
<evidence type="ECO:0000259" key="9">
    <source>
        <dbReference type="Pfam" id="PF22638"/>
    </source>
</evidence>
<dbReference type="InterPro" id="IPR001444">
    <property type="entry name" value="Flag_bb_rod_N"/>
</dbReference>
<keyword evidence="10" id="KW-0969">Cilium</keyword>
<dbReference type="GO" id="GO:0044780">
    <property type="term" value="P:bacterial-type flagellum assembly"/>
    <property type="evidence" value="ECO:0007669"/>
    <property type="project" value="InterPro"/>
</dbReference>
<evidence type="ECO:0000256" key="2">
    <source>
        <dbReference type="ARBA" id="ARBA00004613"/>
    </source>
</evidence>
<keyword evidence="6" id="KW-0975">Bacterial flagellum</keyword>
<feature type="domain" description="Flagellar hook-associated protein FlgK helical" evidence="9">
    <location>
        <begin position="99"/>
        <end position="324"/>
    </location>
</feature>
<dbReference type="Proteomes" id="UP000293638">
    <property type="component" value="Unassembled WGS sequence"/>
</dbReference>
<dbReference type="PANTHER" id="PTHR30033">
    <property type="entry name" value="FLAGELLAR HOOK-ASSOCIATED PROTEIN 1"/>
    <property type="match status" value="1"/>
</dbReference>
<evidence type="ECO:0000256" key="4">
    <source>
        <dbReference type="ARBA" id="ARBA00016244"/>
    </source>
</evidence>
<dbReference type="Pfam" id="PF06429">
    <property type="entry name" value="Flg_bbr_C"/>
    <property type="match status" value="1"/>
</dbReference>
<dbReference type="GO" id="GO:0005198">
    <property type="term" value="F:structural molecule activity"/>
    <property type="evidence" value="ECO:0007669"/>
    <property type="project" value="InterPro"/>
</dbReference>
<accession>A0A4Q7NW17</accession>
<keyword evidence="5" id="KW-0964">Secreted</keyword>
<dbReference type="PANTHER" id="PTHR30033:SF1">
    <property type="entry name" value="FLAGELLAR HOOK-ASSOCIATED PROTEIN 1"/>
    <property type="match status" value="1"/>
</dbReference>
<name>A0A4Q7NW17_9ACTN</name>